<proteinExistence type="predicted"/>
<dbReference type="CDD" id="cd16858">
    <property type="entry name" value="ING_ING3_Yng2p"/>
    <property type="match status" value="1"/>
</dbReference>
<dbReference type="PANTHER" id="PTHR10333">
    <property type="entry name" value="INHIBITOR OF GROWTH PROTEIN"/>
    <property type="match status" value="1"/>
</dbReference>
<gene>
    <name evidence="4" type="ORF">H4219_001772</name>
</gene>
<evidence type="ECO:0000256" key="2">
    <source>
        <dbReference type="SAM" id="MobiDB-lite"/>
    </source>
</evidence>
<feature type="coiled-coil region" evidence="1">
    <location>
        <begin position="22"/>
        <end position="67"/>
    </location>
</feature>
<sequence>MDDIGLVLADFVATLGTLPPDIRGIIDEIQKLDEQAHKARSRARQSERALQKLLKEKTNREAATEEEAQLIARSKRGYAKAQEIADKKIKLFENAKGIVDNYLKTLEKEIKRFDKSDNLMSVIDNKPLNIGTTVGVYGNLTPILGTGSSSGGVRLFGNGGTPVPKRNSSGQFVLGNDLDEDEYESEEAMDSLFTPARDQKRKKRQRDGSGSIRGIRRYKKLGQSRNGPGPSGPGSLLFNDMGIDQGEGVEESDDQLYCFCQQVIFIMPAATPLKPIVGSFKRRIIRDVIIGIVGGTALAEVYWLGYGDRIKKTDAYFAKLEAERNNKN</sequence>
<keyword evidence="1" id="KW-0175">Coiled coil</keyword>
<evidence type="ECO:0000259" key="3">
    <source>
        <dbReference type="SMART" id="SM01408"/>
    </source>
</evidence>
<dbReference type="EMBL" id="JANBPU010000022">
    <property type="protein sequence ID" value="KAJ1919743.1"/>
    <property type="molecule type" value="Genomic_DNA"/>
</dbReference>
<feature type="region of interest" description="Disordered" evidence="2">
    <location>
        <begin position="184"/>
        <end position="237"/>
    </location>
</feature>
<dbReference type="Gene3D" id="6.10.140.1740">
    <property type="match status" value="1"/>
</dbReference>
<protein>
    <recommendedName>
        <fullName evidence="3">Inhibitor of growth protein N-terminal histone-binding domain-containing protein</fullName>
    </recommendedName>
</protein>
<evidence type="ECO:0000313" key="4">
    <source>
        <dbReference type="EMBL" id="KAJ1919743.1"/>
    </source>
</evidence>
<organism evidence="4 5">
    <name type="scientific">Mycoemilia scoparia</name>
    <dbReference type="NCBI Taxonomy" id="417184"/>
    <lineage>
        <taxon>Eukaryota</taxon>
        <taxon>Fungi</taxon>
        <taxon>Fungi incertae sedis</taxon>
        <taxon>Zoopagomycota</taxon>
        <taxon>Kickxellomycotina</taxon>
        <taxon>Kickxellomycetes</taxon>
        <taxon>Kickxellales</taxon>
        <taxon>Kickxellaceae</taxon>
        <taxon>Mycoemilia</taxon>
    </lineage>
</organism>
<evidence type="ECO:0000256" key="1">
    <source>
        <dbReference type="SAM" id="Coils"/>
    </source>
</evidence>
<dbReference type="Pfam" id="PF12998">
    <property type="entry name" value="ING"/>
    <property type="match status" value="1"/>
</dbReference>
<dbReference type="SMART" id="SM01408">
    <property type="entry name" value="ING"/>
    <property type="match status" value="1"/>
</dbReference>
<dbReference type="CDD" id="cd22888">
    <property type="entry name" value="CcO_VIIa_fungal"/>
    <property type="match status" value="1"/>
</dbReference>
<evidence type="ECO:0000313" key="5">
    <source>
        <dbReference type="Proteomes" id="UP001150538"/>
    </source>
</evidence>
<accession>A0A9W8DPY8</accession>
<reference evidence="4" key="1">
    <citation type="submission" date="2022-07" db="EMBL/GenBank/DDBJ databases">
        <title>Phylogenomic reconstructions and comparative analyses of Kickxellomycotina fungi.</title>
        <authorList>
            <person name="Reynolds N.K."/>
            <person name="Stajich J.E."/>
            <person name="Barry K."/>
            <person name="Grigoriev I.V."/>
            <person name="Crous P."/>
            <person name="Smith M.E."/>
        </authorList>
    </citation>
    <scope>NUCLEOTIDE SEQUENCE</scope>
    <source>
        <strain evidence="4">NBRC 100468</strain>
    </source>
</reference>
<comment type="caution">
    <text evidence="4">The sequence shown here is derived from an EMBL/GenBank/DDBJ whole genome shotgun (WGS) entry which is preliminary data.</text>
</comment>
<feature type="domain" description="Inhibitor of growth protein N-terminal histone-binding" evidence="3">
    <location>
        <begin position="7"/>
        <end position="113"/>
    </location>
</feature>
<dbReference type="InterPro" id="IPR028651">
    <property type="entry name" value="ING_fam"/>
</dbReference>
<dbReference type="InterPro" id="IPR024610">
    <property type="entry name" value="ING_N_histone-binding"/>
</dbReference>
<name>A0A9W8DPY8_9FUNG</name>
<dbReference type="Proteomes" id="UP001150538">
    <property type="component" value="Unassembled WGS sequence"/>
</dbReference>
<dbReference type="AlphaFoldDB" id="A0A9W8DPY8"/>
<dbReference type="OrthoDB" id="2505961at2759"/>
<keyword evidence="5" id="KW-1185">Reference proteome</keyword>